<dbReference type="Proteomes" id="UP000019804">
    <property type="component" value="Unassembled WGS sequence"/>
</dbReference>
<evidence type="ECO:0000313" key="2">
    <source>
        <dbReference type="Proteomes" id="UP000019804"/>
    </source>
</evidence>
<accession>A0A017SH24</accession>
<dbReference type="EMBL" id="KK088421">
    <property type="protein sequence ID" value="EYE95565.1"/>
    <property type="molecule type" value="Genomic_DNA"/>
</dbReference>
<dbReference type="OrthoDB" id="4354814at2759"/>
<dbReference type="GeneID" id="63696869"/>
<organism evidence="1 2">
    <name type="scientific">Aspergillus ruber (strain CBS 135680)</name>
    <dbReference type="NCBI Taxonomy" id="1388766"/>
    <lineage>
        <taxon>Eukaryota</taxon>
        <taxon>Fungi</taxon>
        <taxon>Dikarya</taxon>
        <taxon>Ascomycota</taxon>
        <taxon>Pezizomycotina</taxon>
        <taxon>Eurotiomycetes</taxon>
        <taxon>Eurotiomycetidae</taxon>
        <taxon>Eurotiales</taxon>
        <taxon>Aspergillaceae</taxon>
        <taxon>Aspergillus</taxon>
        <taxon>Aspergillus subgen. Aspergillus</taxon>
    </lineage>
</organism>
<gene>
    <name evidence="1" type="ORF">EURHEDRAFT_411844</name>
</gene>
<dbReference type="HOGENOM" id="CLU_2454327_0_0_1"/>
<reference evidence="2" key="1">
    <citation type="journal article" date="2014" name="Nat. Commun.">
        <title>Genomic adaptations of the halophilic Dead Sea filamentous fungus Eurotium rubrum.</title>
        <authorList>
            <person name="Kis-Papo T."/>
            <person name="Weig A.R."/>
            <person name="Riley R."/>
            <person name="Persoh D."/>
            <person name="Salamov A."/>
            <person name="Sun H."/>
            <person name="Lipzen A."/>
            <person name="Wasser S.P."/>
            <person name="Rambold G."/>
            <person name="Grigoriev I.V."/>
            <person name="Nevo E."/>
        </authorList>
    </citation>
    <scope>NUCLEOTIDE SEQUENCE [LARGE SCALE GENOMIC DNA]</scope>
    <source>
        <strain evidence="2">CBS 135680</strain>
    </source>
</reference>
<name>A0A017SH24_ASPRC</name>
<dbReference type="RefSeq" id="XP_040639253.1">
    <property type="nucleotide sequence ID" value="XM_040781745.1"/>
</dbReference>
<dbReference type="AlphaFoldDB" id="A0A017SH24"/>
<dbReference type="STRING" id="1388766.A0A017SH24"/>
<protein>
    <submittedName>
        <fullName evidence="1">Uncharacterized protein</fullName>
    </submittedName>
</protein>
<proteinExistence type="predicted"/>
<keyword evidence="2" id="KW-1185">Reference proteome</keyword>
<sequence length="89" mass="10139">MWLGINHIGKLDILEAYPHARIEVFKTETIKNSFAAAGLVPYNCERVIQSSIFSFVCQHPPEAGVAIGRLKRLRISSNYKSKHPQLRLY</sequence>
<evidence type="ECO:0000313" key="1">
    <source>
        <dbReference type="EMBL" id="EYE95565.1"/>
    </source>
</evidence>